<feature type="non-terminal residue" evidence="1">
    <location>
        <position position="1"/>
    </location>
</feature>
<comment type="caution">
    <text evidence="1">The sequence shown here is derived from an EMBL/GenBank/DDBJ whole genome shotgun (WGS) entry which is preliminary data.</text>
</comment>
<proteinExistence type="predicted"/>
<dbReference type="OrthoDB" id="6590743at2759"/>
<dbReference type="Proteomes" id="UP000478052">
    <property type="component" value="Unassembled WGS sequence"/>
</dbReference>
<name>A0A6G0VLF9_APHCR</name>
<accession>A0A6G0VLF9</accession>
<keyword evidence="2" id="KW-1185">Reference proteome</keyword>
<sequence length="134" mass="15129">DIPQILVYESTTYELRGALHFYKGKSRLRNSVGHYTAYAKRGTHSWELYDDLKKRPIPVKENSTILCTCYGQRKMSRDTIAPGDQILSGLLKLFVTAHFSFTVLLRTEYGEPLVTLKFATSNATVAAHFSLAVL</sequence>
<reference evidence="1 2" key="1">
    <citation type="submission" date="2019-08" db="EMBL/GenBank/DDBJ databases">
        <title>Whole genome of Aphis craccivora.</title>
        <authorList>
            <person name="Voronova N.V."/>
            <person name="Shulinski R.S."/>
            <person name="Bandarenka Y.V."/>
            <person name="Zhorov D.G."/>
            <person name="Warner D."/>
        </authorList>
    </citation>
    <scope>NUCLEOTIDE SEQUENCE [LARGE SCALE GENOMIC DNA]</scope>
    <source>
        <strain evidence="1">180601</strain>
        <tissue evidence="1">Whole Body</tissue>
    </source>
</reference>
<evidence type="ECO:0000313" key="2">
    <source>
        <dbReference type="Proteomes" id="UP000478052"/>
    </source>
</evidence>
<dbReference type="EMBL" id="VUJU01016564">
    <property type="protein sequence ID" value="KAF0688727.1"/>
    <property type="molecule type" value="Genomic_DNA"/>
</dbReference>
<organism evidence="1 2">
    <name type="scientific">Aphis craccivora</name>
    <name type="common">Cowpea aphid</name>
    <dbReference type="NCBI Taxonomy" id="307492"/>
    <lineage>
        <taxon>Eukaryota</taxon>
        <taxon>Metazoa</taxon>
        <taxon>Ecdysozoa</taxon>
        <taxon>Arthropoda</taxon>
        <taxon>Hexapoda</taxon>
        <taxon>Insecta</taxon>
        <taxon>Pterygota</taxon>
        <taxon>Neoptera</taxon>
        <taxon>Paraneoptera</taxon>
        <taxon>Hemiptera</taxon>
        <taxon>Sternorrhyncha</taxon>
        <taxon>Aphidomorpha</taxon>
        <taxon>Aphidoidea</taxon>
        <taxon>Aphididae</taxon>
        <taxon>Aphidini</taxon>
        <taxon>Aphis</taxon>
        <taxon>Aphis</taxon>
    </lineage>
</organism>
<dbReference type="AlphaFoldDB" id="A0A6G0VLF9"/>
<gene>
    <name evidence="1" type="ORF">FWK35_00036210</name>
</gene>
<protein>
    <submittedName>
        <fullName evidence="1">Uncharacterized protein</fullName>
    </submittedName>
</protein>
<evidence type="ECO:0000313" key="1">
    <source>
        <dbReference type="EMBL" id="KAF0688727.1"/>
    </source>
</evidence>